<evidence type="ECO:0000259" key="4">
    <source>
        <dbReference type="Pfam" id="PF00198"/>
    </source>
</evidence>
<organism evidence="5">
    <name type="scientific">hydrothermal vent metagenome</name>
    <dbReference type="NCBI Taxonomy" id="652676"/>
    <lineage>
        <taxon>unclassified sequences</taxon>
        <taxon>metagenomes</taxon>
        <taxon>ecological metagenomes</taxon>
    </lineage>
</organism>
<dbReference type="InterPro" id="IPR050743">
    <property type="entry name" value="2-oxoacid_DH_E2_comp"/>
</dbReference>
<proteinExistence type="predicted"/>
<dbReference type="PANTHER" id="PTHR43178:SF5">
    <property type="entry name" value="LIPOAMIDE ACYLTRANSFERASE COMPONENT OF BRANCHED-CHAIN ALPHA-KETO ACID DEHYDROGENASE COMPLEX, MITOCHONDRIAL"/>
    <property type="match status" value="1"/>
</dbReference>
<keyword evidence="2" id="KW-0808">Transferase</keyword>
<sequence length="270" mass="29878">MGSINNLNNNWRKVATAIYRKPTDSKIFGTVEVDVTGLEEFISEKRKSGLKITMTHIMVLTVARAIKQEVPELNTYVKRGSIVLRDHVDATVSVLLKGDQMGSVTIKNADTLTLEELVGVMGEEIKKSRQGSENQTMQSKNILASIPWPFRNWLFRLYKLATIDWGLSLPFLNLSSDSFGSFLISNIGSIGLDMGFPSLLPSSNVSFVLIMGGINKKPAVVNDKIVPRRILSLGATLDHRVVDASHGGKLFRYIKYMVKNPGELEVIGNV</sequence>
<accession>A0A3B0TT78</accession>
<evidence type="ECO:0000256" key="1">
    <source>
        <dbReference type="ARBA" id="ARBA00001938"/>
    </source>
</evidence>
<evidence type="ECO:0000256" key="2">
    <source>
        <dbReference type="ARBA" id="ARBA00022679"/>
    </source>
</evidence>
<feature type="domain" description="2-oxoacid dehydrogenase acyltransferase catalytic" evidence="4">
    <location>
        <begin position="29"/>
        <end position="132"/>
    </location>
</feature>
<dbReference type="GO" id="GO:0005737">
    <property type="term" value="C:cytoplasm"/>
    <property type="evidence" value="ECO:0007669"/>
    <property type="project" value="TreeGrafter"/>
</dbReference>
<protein>
    <recommendedName>
        <fullName evidence="4">2-oxoacid dehydrogenase acyltransferase catalytic domain-containing protein</fullName>
    </recommendedName>
</protein>
<dbReference type="InterPro" id="IPR001078">
    <property type="entry name" value="2-oxoacid_DH_actylTfrase"/>
</dbReference>
<gene>
    <name evidence="5" type="ORF">MNBD_BACTEROID01-2495</name>
</gene>
<dbReference type="Pfam" id="PF00198">
    <property type="entry name" value="2-oxoacid_dh"/>
    <property type="match status" value="2"/>
</dbReference>
<comment type="cofactor">
    <cofactor evidence="1">
        <name>(R)-lipoate</name>
        <dbReference type="ChEBI" id="CHEBI:83088"/>
    </cofactor>
</comment>
<evidence type="ECO:0000256" key="3">
    <source>
        <dbReference type="ARBA" id="ARBA00023315"/>
    </source>
</evidence>
<dbReference type="EMBL" id="UOEP01000137">
    <property type="protein sequence ID" value="VAW21178.1"/>
    <property type="molecule type" value="Genomic_DNA"/>
</dbReference>
<dbReference type="InterPro" id="IPR023213">
    <property type="entry name" value="CAT-like_dom_sf"/>
</dbReference>
<dbReference type="Gene3D" id="3.30.559.10">
    <property type="entry name" value="Chloramphenicol acetyltransferase-like domain"/>
    <property type="match status" value="1"/>
</dbReference>
<name>A0A3B0TT78_9ZZZZ</name>
<dbReference type="AlphaFoldDB" id="A0A3B0TT78"/>
<feature type="domain" description="2-oxoacid dehydrogenase acyltransferase catalytic" evidence="4">
    <location>
        <begin position="180"/>
        <end position="264"/>
    </location>
</feature>
<dbReference type="GO" id="GO:0031405">
    <property type="term" value="F:lipoic acid binding"/>
    <property type="evidence" value="ECO:0007669"/>
    <property type="project" value="TreeGrafter"/>
</dbReference>
<dbReference type="PANTHER" id="PTHR43178">
    <property type="entry name" value="DIHYDROLIPOAMIDE ACETYLTRANSFERASE COMPONENT OF PYRUVATE DEHYDROGENASE COMPLEX"/>
    <property type="match status" value="1"/>
</dbReference>
<dbReference type="SUPFAM" id="SSF52777">
    <property type="entry name" value="CoA-dependent acyltransferases"/>
    <property type="match status" value="1"/>
</dbReference>
<keyword evidence="3" id="KW-0012">Acyltransferase</keyword>
<reference evidence="5" key="1">
    <citation type="submission" date="2018-06" db="EMBL/GenBank/DDBJ databases">
        <authorList>
            <person name="Zhirakovskaya E."/>
        </authorList>
    </citation>
    <scope>NUCLEOTIDE SEQUENCE</scope>
</reference>
<evidence type="ECO:0000313" key="5">
    <source>
        <dbReference type="EMBL" id="VAW21178.1"/>
    </source>
</evidence>
<dbReference type="GO" id="GO:0016407">
    <property type="term" value="F:acetyltransferase activity"/>
    <property type="evidence" value="ECO:0007669"/>
    <property type="project" value="TreeGrafter"/>
</dbReference>